<feature type="region of interest" description="Disordered" evidence="5">
    <location>
        <begin position="1"/>
        <end position="56"/>
    </location>
</feature>
<sequence>MSAFEENGDGGGGFGTYNFGGGSDDNSSPHFSNAIAPPNGGGYQFSSPPPIQQYQFSSNPATDVAVRLALQHQQQIMRGTQAAATYAIDNRDVIAEQAMVHSAGIQQHLAPPTPPHHQLGTPQQGIQRPLDWQTPHNDRTGRAGVPTQYELQERWSKALQEEERLKKLAGDVEAKERSVSGAIRRLTPNFPRKFLCMSPVVHHDIEFDIQADRQTFMKITYGQWWATVAMLSLNFIMCLIVLLLPNKNADVD</sequence>
<dbReference type="PANTHER" id="PTHR10687:SF2">
    <property type="entry name" value="SECRETORY CARRIER-ASSOCIATED MEMBRANE PROTEIN"/>
    <property type="match status" value="1"/>
</dbReference>
<evidence type="ECO:0000256" key="5">
    <source>
        <dbReference type="SAM" id="MobiDB-lite"/>
    </source>
</evidence>
<name>A0A0S4ISB2_BODSA</name>
<dbReference type="GO" id="GO:0032588">
    <property type="term" value="C:trans-Golgi network membrane"/>
    <property type="evidence" value="ECO:0007669"/>
    <property type="project" value="TreeGrafter"/>
</dbReference>
<protein>
    <submittedName>
        <fullName evidence="7">Secretory carrier membrane protein-like, putative</fullName>
    </submittedName>
</protein>
<dbReference type="VEuPathDB" id="TriTrypDB:BSAL_63885"/>
<organism evidence="7 8">
    <name type="scientific">Bodo saltans</name>
    <name type="common">Flagellated protozoan</name>
    <dbReference type="NCBI Taxonomy" id="75058"/>
    <lineage>
        <taxon>Eukaryota</taxon>
        <taxon>Discoba</taxon>
        <taxon>Euglenozoa</taxon>
        <taxon>Kinetoplastea</taxon>
        <taxon>Metakinetoplastina</taxon>
        <taxon>Eubodonida</taxon>
        <taxon>Bodonidae</taxon>
        <taxon>Bodo</taxon>
    </lineage>
</organism>
<proteinExistence type="predicted"/>
<keyword evidence="3 6" id="KW-1133">Transmembrane helix</keyword>
<evidence type="ECO:0000313" key="7">
    <source>
        <dbReference type="EMBL" id="CUF59774.1"/>
    </source>
</evidence>
<dbReference type="GO" id="GO:0055038">
    <property type="term" value="C:recycling endosome membrane"/>
    <property type="evidence" value="ECO:0007669"/>
    <property type="project" value="TreeGrafter"/>
</dbReference>
<dbReference type="EMBL" id="CYKH01000364">
    <property type="protein sequence ID" value="CUF59774.1"/>
    <property type="molecule type" value="Genomic_DNA"/>
</dbReference>
<dbReference type="OrthoDB" id="242866at2759"/>
<gene>
    <name evidence="7" type="ORF">BSAL_63885</name>
</gene>
<evidence type="ECO:0000256" key="3">
    <source>
        <dbReference type="ARBA" id="ARBA00022989"/>
    </source>
</evidence>
<dbReference type="PANTHER" id="PTHR10687">
    <property type="entry name" value="SECRETORY CARRIER-ASSOCIATED MEMBRANE PROTEIN SCAMP"/>
    <property type="match status" value="1"/>
</dbReference>
<keyword evidence="4 6" id="KW-0472">Membrane</keyword>
<dbReference type="InterPro" id="IPR007273">
    <property type="entry name" value="SCAMP"/>
</dbReference>
<evidence type="ECO:0000256" key="6">
    <source>
        <dbReference type="SAM" id="Phobius"/>
    </source>
</evidence>
<feature type="transmembrane region" description="Helical" evidence="6">
    <location>
        <begin position="224"/>
        <end position="244"/>
    </location>
</feature>
<evidence type="ECO:0000256" key="1">
    <source>
        <dbReference type="ARBA" id="ARBA00004141"/>
    </source>
</evidence>
<feature type="non-terminal residue" evidence="7">
    <location>
        <position position="252"/>
    </location>
</feature>
<evidence type="ECO:0000313" key="8">
    <source>
        <dbReference type="Proteomes" id="UP000051952"/>
    </source>
</evidence>
<comment type="subcellular location">
    <subcellularLocation>
        <location evidence="1">Membrane</location>
        <topology evidence="1">Multi-pass membrane protein</topology>
    </subcellularLocation>
</comment>
<dbReference type="AlphaFoldDB" id="A0A0S4ISB2"/>
<keyword evidence="2 6" id="KW-0812">Transmembrane</keyword>
<reference evidence="8" key="1">
    <citation type="submission" date="2015-09" db="EMBL/GenBank/DDBJ databases">
        <authorList>
            <consortium name="Pathogen Informatics"/>
        </authorList>
    </citation>
    <scope>NUCLEOTIDE SEQUENCE [LARGE SCALE GENOMIC DNA]</scope>
    <source>
        <strain evidence="8">Lake Konstanz</strain>
    </source>
</reference>
<evidence type="ECO:0000256" key="4">
    <source>
        <dbReference type="ARBA" id="ARBA00023136"/>
    </source>
</evidence>
<feature type="region of interest" description="Disordered" evidence="5">
    <location>
        <begin position="113"/>
        <end position="147"/>
    </location>
</feature>
<feature type="compositionally biased region" description="Gly residues" evidence="5">
    <location>
        <begin position="9"/>
        <end position="23"/>
    </location>
</feature>
<dbReference type="GO" id="GO:0015031">
    <property type="term" value="P:protein transport"/>
    <property type="evidence" value="ECO:0007669"/>
    <property type="project" value="InterPro"/>
</dbReference>
<dbReference type="Proteomes" id="UP000051952">
    <property type="component" value="Unassembled WGS sequence"/>
</dbReference>
<keyword evidence="8" id="KW-1185">Reference proteome</keyword>
<accession>A0A0S4ISB2</accession>
<evidence type="ECO:0000256" key="2">
    <source>
        <dbReference type="ARBA" id="ARBA00022692"/>
    </source>
</evidence>
<dbReference type="Pfam" id="PF04144">
    <property type="entry name" value="SCAMP"/>
    <property type="match status" value="1"/>
</dbReference>